<evidence type="ECO:0000313" key="3">
    <source>
        <dbReference type="Proteomes" id="UP000270219"/>
    </source>
</evidence>
<evidence type="ECO:0000313" key="2">
    <source>
        <dbReference type="EMBL" id="RLL45127.1"/>
    </source>
</evidence>
<dbReference type="Pfam" id="PF10026">
    <property type="entry name" value="DUF2268"/>
    <property type="match status" value="1"/>
</dbReference>
<keyword evidence="3" id="KW-1185">Reference proteome</keyword>
<proteinExistence type="predicted"/>
<protein>
    <submittedName>
        <fullName evidence="2">Zn-dependent protease</fullName>
    </submittedName>
</protein>
<dbReference type="InterPro" id="IPR018728">
    <property type="entry name" value="DUF2268"/>
</dbReference>
<dbReference type="EMBL" id="RCHR01000003">
    <property type="protein sequence ID" value="RLL45127.1"/>
    <property type="molecule type" value="Genomic_DNA"/>
</dbReference>
<sequence length="256" mass="29763">MGVIKTDQWLHDLYDKPILICAKLEEYFPGGTADDIFSYLVRNGMYRSPSKDKKKFIEYLQKKNFWEVTSREFDLLRAKWQGPDIPIFIFPSDSNNRKLSKDFNGKSGVAFTDKLFLFISEKTTENELKALFTHEYNHVCRLKHHAKDSSKYNLLDAIILEGLAEYMVGEQLGEALQANWTTYYPAAQIKKWIDHIIIPNSKLTPNNRKYEAILYGRNLYPKMLGYCAGYQLVEAFTKKSKVKGKDLLKLDSETFL</sequence>
<comment type="caution">
    <text evidence="2">The sequence shown here is derived from an EMBL/GenBank/DDBJ whole genome shotgun (WGS) entry which is preliminary data.</text>
</comment>
<dbReference type="OrthoDB" id="2449457at2"/>
<keyword evidence="2" id="KW-0645">Protease</keyword>
<dbReference type="Proteomes" id="UP000270219">
    <property type="component" value="Unassembled WGS sequence"/>
</dbReference>
<name>A0A498D8G2_9BACI</name>
<keyword evidence="2" id="KW-0378">Hydrolase</keyword>
<reference evidence="2 3" key="1">
    <citation type="submission" date="2018-10" db="EMBL/GenBank/DDBJ databases">
        <title>Oceanobacillus sp. YLB-02 draft genome.</title>
        <authorList>
            <person name="Yu L."/>
        </authorList>
    </citation>
    <scope>NUCLEOTIDE SEQUENCE [LARGE SCALE GENOMIC DNA]</scope>
    <source>
        <strain evidence="2 3">YLB-02</strain>
    </source>
</reference>
<dbReference type="GO" id="GO:0006508">
    <property type="term" value="P:proteolysis"/>
    <property type="evidence" value="ECO:0007669"/>
    <property type="project" value="UniProtKB-KW"/>
</dbReference>
<feature type="domain" description="DUF2268" evidence="1">
    <location>
        <begin position="65"/>
        <end position="256"/>
    </location>
</feature>
<evidence type="ECO:0000259" key="1">
    <source>
        <dbReference type="Pfam" id="PF10026"/>
    </source>
</evidence>
<organism evidence="2 3">
    <name type="scientific">Oceanobacillus piezotolerans</name>
    <dbReference type="NCBI Taxonomy" id="2448030"/>
    <lineage>
        <taxon>Bacteria</taxon>
        <taxon>Bacillati</taxon>
        <taxon>Bacillota</taxon>
        <taxon>Bacilli</taxon>
        <taxon>Bacillales</taxon>
        <taxon>Bacillaceae</taxon>
        <taxon>Oceanobacillus</taxon>
    </lineage>
</organism>
<dbReference type="GO" id="GO:0008233">
    <property type="term" value="F:peptidase activity"/>
    <property type="evidence" value="ECO:0007669"/>
    <property type="project" value="UniProtKB-KW"/>
</dbReference>
<accession>A0A498D8G2</accession>
<gene>
    <name evidence="2" type="ORF">D8M04_09675</name>
</gene>
<dbReference type="AlphaFoldDB" id="A0A498D8G2"/>
<dbReference type="RefSeq" id="WP_121522716.1">
    <property type="nucleotide sequence ID" value="NZ_RCHR01000003.1"/>
</dbReference>